<proteinExistence type="predicted"/>
<evidence type="ECO:0000256" key="1">
    <source>
        <dbReference type="SAM" id="MobiDB-lite"/>
    </source>
</evidence>
<feature type="compositionally biased region" description="Polar residues" evidence="1">
    <location>
        <begin position="352"/>
        <end position="363"/>
    </location>
</feature>
<feature type="chain" id="PRO_5019185098" description="Intradiol ring-cleavage dioxygenases domain-containing protein" evidence="2">
    <location>
        <begin position="21"/>
        <end position="383"/>
    </location>
</feature>
<feature type="domain" description="Intradiol ring-cleavage dioxygenases" evidence="3">
    <location>
        <begin position="127"/>
        <end position="274"/>
    </location>
</feature>
<dbReference type="CDD" id="cd03457">
    <property type="entry name" value="intradiol_dioxygenase_like"/>
    <property type="match status" value="1"/>
</dbReference>
<dbReference type="EMBL" id="NAJM01000006">
    <property type="protein sequence ID" value="RVX73909.1"/>
    <property type="molecule type" value="Genomic_DNA"/>
</dbReference>
<dbReference type="OrthoDB" id="121380at2759"/>
<feature type="region of interest" description="Disordered" evidence="1">
    <location>
        <begin position="348"/>
        <end position="383"/>
    </location>
</feature>
<dbReference type="PANTHER" id="PTHR34315:SF1">
    <property type="entry name" value="INTRADIOL RING-CLEAVAGE DIOXYGENASES DOMAIN-CONTAINING PROTEIN-RELATED"/>
    <property type="match status" value="1"/>
</dbReference>
<dbReference type="PANTHER" id="PTHR34315">
    <property type="match status" value="1"/>
</dbReference>
<feature type="signal peptide" evidence="2">
    <location>
        <begin position="1"/>
        <end position="20"/>
    </location>
</feature>
<organism evidence="4 5">
    <name type="scientific">Exophiala mesophila</name>
    <name type="common">Black yeast-like fungus</name>
    <dbReference type="NCBI Taxonomy" id="212818"/>
    <lineage>
        <taxon>Eukaryota</taxon>
        <taxon>Fungi</taxon>
        <taxon>Dikarya</taxon>
        <taxon>Ascomycota</taxon>
        <taxon>Pezizomycotina</taxon>
        <taxon>Eurotiomycetes</taxon>
        <taxon>Chaetothyriomycetidae</taxon>
        <taxon>Chaetothyriales</taxon>
        <taxon>Herpotrichiellaceae</taxon>
        <taxon>Exophiala</taxon>
    </lineage>
</organism>
<evidence type="ECO:0000256" key="2">
    <source>
        <dbReference type="SAM" id="SignalP"/>
    </source>
</evidence>
<dbReference type="GO" id="GO:0008199">
    <property type="term" value="F:ferric iron binding"/>
    <property type="evidence" value="ECO:0007669"/>
    <property type="project" value="InterPro"/>
</dbReference>
<feature type="compositionally biased region" description="Low complexity" evidence="1">
    <location>
        <begin position="367"/>
        <end position="383"/>
    </location>
</feature>
<evidence type="ECO:0000259" key="3">
    <source>
        <dbReference type="Pfam" id="PF00775"/>
    </source>
</evidence>
<evidence type="ECO:0000313" key="5">
    <source>
        <dbReference type="Proteomes" id="UP000288859"/>
    </source>
</evidence>
<dbReference type="AlphaFoldDB" id="A0A438NE19"/>
<evidence type="ECO:0000313" key="4">
    <source>
        <dbReference type="EMBL" id="RVX73909.1"/>
    </source>
</evidence>
<sequence>MSTLLSFSLTVLLIASNVFGHPGHDVSKEAGERAEFFKGNPKTLRACSDKLRARGHESANIARRRALAYNLRLEQGLAAKPLLHRRDFASYNFSHLADGSAISMDVDEMVLFADNSSCTLQSDVTDGPYYVNGELIRQNIVDGQDGIPLILDIQITDTSSCEPIPALYIDIWHCNSTGVYSGVVANGNGDSSDASNIDQTFLRGIQQTNSDGVVQFNTTFPGHYTGRATHIHVLTHQPNSTTTRVNRTLLGNLNDTVHASHVGQLFFDQDLILEVDTLAPYNTNTGHLTLNSEDDILASEADTTDPFVEYVVLGDQLEDGILAWISIGIDPTEDREISTAAAFYKGGGVANENGNTMGSSPNGTEGGPVIPSGGPIPSSSASS</sequence>
<reference evidence="4 5" key="1">
    <citation type="submission" date="2017-03" db="EMBL/GenBank/DDBJ databases">
        <title>Genomes of endolithic fungi from Antarctica.</title>
        <authorList>
            <person name="Coleine C."/>
            <person name="Masonjones S."/>
            <person name="Stajich J.E."/>
        </authorList>
    </citation>
    <scope>NUCLEOTIDE SEQUENCE [LARGE SCALE GENOMIC DNA]</scope>
    <source>
        <strain evidence="4 5">CCFEE 6314</strain>
    </source>
</reference>
<name>A0A438NE19_EXOME</name>
<dbReference type="GO" id="GO:0016702">
    <property type="term" value="F:oxidoreductase activity, acting on single donors with incorporation of molecular oxygen, incorporation of two atoms of oxygen"/>
    <property type="evidence" value="ECO:0007669"/>
    <property type="project" value="InterPro"/>
</dbReference>
<protein>
    <recommendedName>
        <fullName evidence="3">Intradiol ring-cleavage dioxygenases domain-containing protein</fullName>
    </recommendedName>
</protein>
<keyword evidence="2" id="KW-0732">Signal</keyword>
<gene>
    <name evidence="4" type="ORF">B0A52_02799</name>
</gene>
<dbReference type="InterPro" id="IPR000627">
    <property type="entry name" value="Intradiol_dOase_C"/>
</dbReference>
<dbReference type="Pfam" id="PF00775">
    <property type="entry name" value="Dioxygenase_C"/>
    <property type="match status" value="1"/>
</dbReference>
<dbReference type="InterPro" id="IPR015889">
    <property type="entry name" value="Intradiol_dOase_core"/>
</dbReference>
<dbReference type="SUPFAM" id="SSF49482">
    <property type="entry name" value="Aromatic compound dioxygenase"/>
    <property type="match status" value="1"/>
</dbReference>
<accession>A0A438NE19</accession>
<comment type="caution">
    <text evidence="4">The sequence shown here is derived from an EMBL/GenBank/DDBJ whole genome shotgun (WGS) entry which is preliminary data.</text>
</comment>
<dbReference type="Gene3D" id="2.60.130.10">
    <property type="entry name" value="Aromatic compound dioxygenase"/>
    <property type="match status" value="1"/>
</dbReference>
<dbReference type="Proteomes" id="UP000288859">
    <property type="component" value="Unassembled WGS sequence"/>
</dbReference>